<keyword evidence="1" id="KW-0472">Membrane</keyword>
<protein>
    <submittedName>
        <fullName evidence="2">Uncharacterized protein</fullName>
    </submittedName>
</protein>
<evidence type="ECO:0000313" key="2">
    <source>
        <dbReference type="EMBL" id="GGG62522.1"/>
    </source>
</evidence>
<dbReference type="RefSeq" id="WP_110980638.1">
    <property type="nucleotide sequence ID" value="NZ_BMGS01000023.1"/>
</dbReference>
<keyword evidence="3" id="KW-1185">Reference proteome</keyword>
<evidence type="ECO:0000256" key="1">
    <source>
        <dbReference type="SAM" id="Phobius"/>
    </source>
</evidence>
<keyword evidence="1" id="KW-0812">Transmembrane</keyword>
<dbReference type="Proteomes" id="UP000601361">
    <property type="component" value="Unassembled WGS sequence"/>
</dbReference>
<proteinExistence type="predicted"/>
<evidence type="ECO:0000313" key="3">
    <source>
        <dbReference type="Proteomes" id="UP000601361"/>
    </source>
</evidence>
<reference evidence="3" key="1">
    <citation type="journal article" date="2019" name="Int. J. Syst. Evol. Microbiol.">
        <title>The Global Catalogue of Microorganisms (GCM) 10K type strain sequencing project: providing services to taxonomists for standard genome sequencing and annotation.</title>
        <authorList>
            <consortium name="The Broad Institute Genomics Platform"/>
            <consortium name="The Broad Institute Genome Sequencing Center for Infectious Disease"/>
            <person name="Wu L."/>
            <person name="Ma J."/>
        </authorList>
    </citation>
    <scope>NUCLEOTIDE SEQUENCE [LARGE SCALE GENOMIC DNA]</scope>
    <source>
        <strain evidence="3">CGMCC 1.12990</strain>
    </source>
</reference>
<comment type="caution">
    <text evidence="2">The sequence shown here is derived from an EMBL/GenBank/DDBJ whole genome shotgun (WGS) entry which is preliminary data.</text>
</comment>
<feature type="transmembrane region" description="Helical" evidence="1">
    <location>
        <begin position="104"/>
        <end position="123"/>
    </location>
</feature>
<organism evidence="2 3">
    <name type="scientific">Hymenobacter glacieicola</name>
    <dbReference type="NCBI Taxonomy" id="1562124"/>
    <lineage>
        <taxon>Bacteria</taxon>
        <taxon>Pseudomonadati</taxon>
        <taxon>Bacteroidota</taxon>
        <taxon>Cytophagia</taxon>
        <taxon>Cytophagales</taxon>
        <taxon>Hymenobacteraceae</taxon>
        <taxon>Hymenobacter</taxon>
    </lineage>
</organism>
<dbReference type="EMBL" id="BMGS01000023">
    <property type="protein sequence ID" value="GGG62522.1"/>
    <property type="molecule type" value="Genomic_DNA"/>
</dbReference>
<sequence length="181" mass="20557">MQELFDDINAIRKGIEALYKRVQEQGQPVSQAQVAQLLQEASKAPTFTIDYKGVAARIQPHLTTPEQVENTLTTGTKQLEQVVSRIPKEVPVVGQVWGFTDWRLLLGVVVLVLGLTVATVYAWQAKSERDKHDQQVTNIAIAYRDSLRQERSQHDWLITGYLRLNKANPALTRKTFHRPTK</sequence>
<gene>
    <name evidence="2" type="ORF">GCM10011378_43350</name>
</gene>
<accession>A0ABQ1X8I3</accession>
<name>A0ABQ1X8I3_9BACT</name>
<keyword evidence="1" id="KW-1133">Transmembrane helix</keyword>